<evidence type="ECO:0000313" key="2">
    <source>
        <dbReference type="EMBL" id="KAJ1182774.1"/>
    </source>
</evidence>
<reference evidence="2" key="1">
    <citation type="journal article" date="2022" name="bioRxiv">
        <title>Sequencing and chromosome-scale assembly of the giantPleurodeles waltlgenome.</title>
        <authorList>
            <person name="Brown T."/>
            <person name="Elewa A."/>
            <person name="Iarovenko S."/>
            <person name="Subramanian E."/>
            <person name="Araus A.J."/>
            <person name="Petzold A."/>
            <person name="Susuki M."/>
            <person name="Suzuki K.-i.T."/>
            <person name="Hayashi T."/>
            <person name="Toyoda A."/>
            <person name="Oliveira C."/>
            <person name="Osipova E."/>
            <person name="Leigh N.D."/>
            <person name="Simon A."/>
            <person name="Yun M.H."/>
        </authorList>
    </citation>
    <scope>NUCLEOTIDE SEQUENCE</scope>
    <source>
        <strain evidence="2">20211129_DDA</strain>
        <tissue evidence="2">Liver</tissue>
    </source>
</reference>
<name>A0AAV7U329_PLEWA</name>
<accession>A0AAV7U329</accession>
<keyword evidence="3" id="KW-1185">Reference proteome</keyword>
<proteinExistence type="predicted"/>
<protein>
    <submittedName>
        <fullName evidence="2">Uncharacterized protein</fullName>
    </submittedName>
</protein>
<feature type="region of interest" description="Disordered" evidence="1">
    <location>
        <begin position="19"/>
        <end position="41"/>
    </location>
</feature>
<feature type="non-terminal residue" evidence="2">
    <location>
        <position position="1"/>
    </location>
</feature>
<sequence>FPILDQLELVLWTQRGRDKELGGTHCRPRNSLGVTSTSGITPGVLEETSRCFKGESSQAAALRSREELIEHQRV</sequence>
<comment type="caution">
    <text evidence="2">The sequence shown here is derived from an EMBL/GenBank/DDBJ whole genome shotgun (WGS) entry which is preliminary data.</text>
</comment>
<evidence type="ECO:0000256" key="1">
    <source>
        <dbReference type="SAM" id="MobiDB-lite"/>
    </source>
</evidence>
<organism evidence="2 3">
    <name type="scientific">Pleurodeles waltl</name>
    <name type="common">Iberian ribbed newt</name>
    <dbReference type="NCBI Taxonomy" id="8319"/>
    <lineage>
        <taxon>Eukaryota</taxon>
        <taxon>Metazoa</taxon>
        <taxon>Chordata</taxon>
        <taxon>Craniata</taxon>
        <taxon>Vertebrata</taxon>
        <taxon>Euteleostomi</taxon>
        <taxon>Amphibia</taxon>
        <taxon>Batrachia</taxon>
        <taxon>Caudata</taxon>
        <taxon>Salamandroidea</taxon>
        <taxon>Salamandridae</taxon>
        <taxon>Pleurodelinae</taxon>
        <taxon>Pleurodeles</taxon>
    </lineage>
</organism>
<dbReference type="EMBL" id="JANPWB010000006">
    <property type="protein sequence ID" value="KAJ1182774.1"/>
    <property type="molecule type" value="Genomic_DNA"/>
</dbReference>
<gene>
    <name evidence="2" type="ORF">NDU88_007955</name>
</gene>
<dbReference type="AlphaFoldDB" id="A0AAV7U329"/>
<dbReference type="Proteomes" id="UP001066276">
    <property type="component" value="Chromosome 3_2"/>
</dbReference>
<evidence type="ECO:0000313" key="3">
    <source>
        <dbReference type="Proteomes" id="UP001066276"/>
    </source>
</evidence>
<feature type="non-terminal residue" evidence="2">
    <location>
        <position position="74"/>
    </location>
</feature>